<evidence type="ECO:0000256" key="1">
    <source>
        <dbReference type="ARBA" id="ARBA00004613"/>
    </source>
</evidence>
<dbReference type="Pfam" id="PF03022">
    <property type="entry name" value="MRJP"/>
    <property type="match status" value="1"/>
</dbReference>
<dbReference type="InterPro" id="IPR011042">
    <property type="entry name" value="6-blade_b-propeller_TolB-like"/>
</dbReference>
<proteinExistence type="predicted"/>
<dbReference type="Proteomes" id="UP000050557">
    <property type="component" value="Unassembled WGS sequence"/>
</dbReference>
<dbReference type="SUPFAM" id="SSF63829">
    <property type="entry name" value="Calcium-dependent phosphotriesterase"/>
    <property type="match status" value="1"/>
</dbReference>
<evidence type="ECO:0000313" key="5">
    <source>
        <dbReference type="Proteomes" id="UP000050557"/>
    </source>
</evidence>
<dbReference type="EMBL" id="LJQM01000191">
    <property type="protein sequence ID" value="KPX42506.1"/>
    <property type="molecule type" value="Genomic_DNA"/>
</dbReference>
<evidence type="ECO:0000256" key="3">
    <source>
        <dbReference type="SAM" id="SignalP"/>
    </source>
</evidence>
<name>A0A0P9TNI6_9PSED</name>
<dbReference type="InterPro" id="IPR017996">
    <property type="entry name" value="MRJP/yellow-related"/>
</dbReference>
<evidence type="ECO:0000313" key="4">
    <source>
        <dbReference type="EMBL" id="KPX42506.1"/>
    </source>
</evidence>
<dbReference type="GO" id="GO:0005576">
    <property type="term" value="C:extracellular region"/>
    <property type="evidence" value="ECO:0007669"/>
    <property type="project" value="UniProtKB-SubCell"/>
</dbReference>
<accession>A0A0P9TNI6</accession>
<dbReference type="AlphaFoldDB" id="A0A0P9TNI6"/>
<protein>
    <submittedName>
        <fullName evidence="4">Major royal jelly protein</fullName>
    </submittedName>
</protein>
<dbReference type="Gene3D" id="2.120.10.30">
    <property type="entry name" value="TolB, C-terminal domain"/>
    <property type="match status" value="1"/>
</dbReference>
<dbReference type="PANTHER" id="PTHR10009:SF18">
    <property type="entry name" value="PROTEIN YELLOW-LIKE PROTEIN"/>
    <property type="match status" value="1"/>
</dbReference>
<reference evidence="4 5" key="1">
    <citation type="submission" date="2015-09" db="EMBL/GenBank/DDBJ databases">
        <title>Genome announcement of multiple Pseudomonas syringae strains.</title>
        <authorList>
            <person name="Thakur S."/>
            <person name="Wang P.W."/>
            <person name="Gong Y."/>
            <person name="Weir B.S."/>
            <person name="Guttman D.S."/>
        </authorList>
    </citation>
    <scope>NUCLEOTIDE SEQUENCE [LARGE SCALE GENOMIC DNA]</scope>
    <source>
        <strain evidence="4 5">ICMP4531</strain>
    </source>
</reference>
<dbReference type="PANTHER" id="PTHR10009">
    <property type="entry name" value="PROTEIN YELLOW-RELATED"/>
    <property type="match status" value="1"/>
</dbReference>
<feature type="signal peptide" evidence="3">
    <location>
        <begin position="1"/>
        <end position="25"/>
    </location>
</feature>
<dbReference type="PATRIC" id="fig|251654.3.peg.3002"/>
<dbReference type="RefSeq" id="WP_054987388.1">
    <property type="nucleotide sequence ID" value="NZ_CP092918.1"/>
</dbReference>
<evidence type="ECO:0000256" key="2">
    <source>
        <dbReference type="ARBA" id="ARBA00022525"/>
    </source>
</evidence>
<gene>
    <name evidence="4" type="ORF">ALO68_02289</name>
</gene>
<organism evidence="4 5">
    <name type="scientific">Pseudomonas syringae pv. helianthi</name>
    <dbReference type="NCBI Taxonomy" id="251654"/>
    <lineage>
        <taxon>Bacteria</taxon>
        <taxon>Pseudomonadati</taxon>
        <taxon>Pseudomonadota</taxon>
        <taxon>Gammaproteobacteria</taxon>
        <taxon>Pseudomonadales</taxon>
        <taxon>Pseudomonadaceae</taxon>
        <taxon>Pseudomonas</taxon>
    </lineage>
</organism>
<comment type="caution">
    <text evidence="4">The sequence shown here is derived from an EMBL/GenBank/DDBJ whole genome shotgun (WGS) entry which is preliminary data.</text>
</comment>
<keyword evidence="3" id="KW-0732">Signal</keyword>
<comment type="subcellular location">
    <subcellularLocation>
        <location evidence="1">Secreted</location>
    </subcellularLocation>
</comment>
<sequence>MHRKVKSAALTVITAATLTTSLAYGATITELPASAPADKPIGKLEQVHAFYDAMPTGVTVTETGRMFVNFPRWGDDVPFTVGEIRDGKVVAYPDPAVNKENPKDPGDGLISVQSVVADGKGRVWLLDTAAPGFASPRPGGAKLVAVDLATNRIVKRLIFPDSVILPGTYVNDMRFDFRKGSEGTVYVTDSSLSGPGAIIVMDIASGHAVRRLNGAQATSVDPAFVPVVEGVAVLGDGPNGTRKPVGVASDGIALSADGKTLYFSPLSSRHLYSVATELLNDSKVSEQQLAAAVQDLGEKGASDGLEADASGAVYAGDYEHNSIRKRLPDGTWQTVAHDPRMLWPDTLSIGPDGYLYFIVNQLHRQAGFNSGHDKREKPYSLLRLKIDAAPAPTH</sequence>
<feature type="chain" id="PRO_5006169146" evidence="3">
    <location>
        <begin position="26"/>
        <end position="394"/>
    </location>
</feature>
<keyword evidence="2" id="KW-0964">Secreted</keyword>